<gene>
    <name evidence="2" type="primary">RGD1565754_predicted</name>
    <name evidence="2" type="ORF">rCG_48315</name>
</gene>
<name>A6I0Q3_RAT</name>
<dbReference type="Proteomes" id="UP000234681">
    <property type="component" value="Chromosome 1"/>
</dbReference>
<feature type="region of interest" description="Disordered" evidence="1">
    <location>
        <begin position="1"/>
        <end position="25"/>
    </location>
</feature>
<feature type="compositionally biased region" description="Polar residues" evidence="1">
    <location>
        <begin position="11"/>
        <end position="25"/>
    </location>
</feature>
<evidence type="ECO:0000256" key="1">
    <source>
        <dbReference type="SAM" id="MobiDB-lite"/>
    </source>
</evidence>
<proteinExistence type="predicted"/>
<accession>A6I0Q3</accession>
<sequence>MKDLRKRHWTPWQNSLKTLQTSPTP</sequence>
<dbReference type="AlphaFoldDB" id="A6I0Q3"/>
<evidence type="ECO:0000313" key="2">
    <source>
        <dbReference type="EMBL" id="EDM13034.1"/>
    </source>
</evidence>
<reference evidence="3" key="1">
    <citation type="submission" date="2005-09" db="EMBL/GenBank/DDBJ databases">
        <authorList>
            <person name="Mural R.J."/>
            <person name="Li P.W."/>
            <person name="Adams M.D."/>
            <person name="Amanatides P.G."/>
            <person name="Baden-Tillson H."/>
            <person name="Barnstead M."/>
            <person name="Chin S.H."/>
            <person name="Dew I."/>
            <person name="Evans C.A."/>
            <person name="Ferriera S."/>
            <person name="Flanigan M."/>
            <person name="Fosler C."/>
            <person name="Glodek A."/>
            <person name="Gu Z."/>
            <person name="Holt R.A."/>
            <person name="Jennings D."/>
            <person name="Kraft C.L."/>
            <person name="Lu F."/>
            <person name="Nguyen T."/>
            <person name="Nusskern D.R."/>
            <person name="Pfannkoch C.M."/>
            <person name="Sitter C."/>
            <person name="Sutton G.G."/>
            <person name="Venter J.C."/>
            <person name="Wang Z."/>
            <person name="Woodage T."/>
            <person name="Zheng X.H."/>
            <person name="Zhong F."/>
        </authorList>
    </citation>
    <scope>NUCLEOTIDE SEQUENCE [LARGE SCALE GENOMIC DNA]</scope>
    <source>
        <strain>BN</strain>
        <strain evidence="3">Sprague-Dawley</strain>
    </source>
</reference>
<dbReference type="EMBL" id="CH473953">
    <property type="protein sequence ID" value="EDM13034.1"/>
    <property type="molecule type" value="Genomic_DNA"/>
</dbReference>
<evidence type="ECO:0000313" key="3">
    <source>
        <dbReference type="Proteomes" id="UP000234681"/>
    </source>
</evidence>
<protein>
    <submittedName>
        <fullName evidence="2">Similar to frataxin (Predicted)</fullName>
    </submittedName>
</protein>
<organism evidence="2 3">
    <name type="scientific">Rattus norvegicus</name>
    <name type="common">Rat</name>
    <dbReference type="NCBI Taxonomy" id="10116"/>
    <lineage>
        <taxon>Eukaryota</taxon>
        <taxon>Metazoa</taxon>
        <taxon>Chordata</taxon>
        <taxon>Craniata</taxon>
        <taxon>Vertebrata</taxon>
        <taxon>Euteleostomi</taxon>
        <taxon>Mammalia</taxon>
        <taxon>Eutheria</taxon>
        <taxon>Euarchontoglires</taxon>
        <taxon>Glires</taxon>
        <taxon>Rodentia</taxon>
        <taxon>Myomorpha</taxon>
        <taxon>Muroidea</taxon>
        <taxon>Muridae</taxon>
        <taxon>Murinae</taxon>
        <taxon>Rattus</taxon>
    </lineage>
</organism>